<comment type="catalytic activity">
    <reaction evidence="4">
        <text>alpha,alpha-trehalose 6-phosphate + H2O = alpha,alpha-trehalose + phosphate</text>
        <dbReference type="Rhea" id="RHEA:23420"/>
        <dbReference type="ChEBI" id="CHEBI:15377"/>
        <dbReference type="ChEBI" id="CHEBI:16551"/>
        <dbReference type="ChEBI" id="CHEBI:43474"/>
        <dbReference type="ChEBI" id="CHEBI:58429"/>
        <dbReference type="EC" id="3.1.3.12"/>
    </reaction>
</comment>
<dbReference type="CDD" id="cd01627">
    <property type="entry name" value="HAD_TPP"/>
    <property type="match status" value="1"/>
</dbReference>
<accession>A0ABW5DRR8</accession>
<gene>
    <name evidence="5" type="primary">otsB</name>
    <name evidence="5" type="ORF">ACFSM5_05005</name>
</gene>
<comment type="pathway">
    <text evidence="1 4">Glycan biosynthesis; trehalose biosynthesis.</text>
</comment>
<dbReference type="Gene3D" id="3.30.70.1020">
    <property type="entry name" value="Trehalose-6-phosphate phosphatase related protein, domain 2"/>
    <property type="match status" value="1"/>
</dbReference>
<dbReference type="InterPro" id="IPR023214">
    <property type="entry name" value="HAD_sf"/>
</dbReference>
<comment type="similarity">
    <text evidence="2 4">Belongs to the trehalose phosphatase family.</text>
</comment>
<sequence>MTLDLDRLQLERCAFFLDVDGTLIDIAASPQEVVIPPDLVQLLHQLQNRTQGALALVSGRSVDDLRQLLPHLDVIIAGEHGAEIWRPGETPQNLGAAPIPHELTEALEKITHDFDGVVLERKPRGRAIHFRAIPTQEYAVRDAVALAVKPFAQRFEVVPGKMVAEVRTIGIDKGQAIAKLMQDPTFKGRLPVFAGDDVTDEAGFLIVRAHGGAVIRVGGAPRADLDRHFETPAELRGWLSRCVTERAPA</sequence>
<dbReference type="Gene3D" id="3.40.50.1000">
    <property type="entry name" value="HAD superfamily/HAD-like"/>
    <property type="match status" value="1"/>
</dbReference>
<evidence type="ECO:0000313" key="6">
    <source>
        <dbReference type="Proteomes" id="UP001597295"/>
    </source>
</evidence>
<dbReference type="PANTHER" id="PTHR43768:SF3">
    <property type="entry name" value="TREHALOSE 6-PHOSPHATE PHOSPHATASE"/>
    <property type="match status" value="1"/>
</dbReference>
<evidence type="ECO:0000256" key="3">
    <source>
        <dbReference type="ARBA" id="ARBA00022801"/>
    </source>
</evidence>
<comment type="cofactor">
    <cofactor evidence="4">
        <name>Mg(2+)</name>
        <dbReference type="ChEBI" id="CHEBI:18420"/>
    </cofactor>
</comment>
<name>A0ABW5DRR8_9PROT</name>
<protein>
    <recommendedName>
        <fullName evidence="4">Trehalose 6-phosphate phosphatase</fullName>
        <ecNumber evidence="4">3.1.3.12</ecNumber>
    </recommendedName>
</protein>
<dbReference type="EC" id="3.1.3.12" evidence="4"/>
<keyword evidence="4" id="KW-0479">Metal-binding</keyword>
<dbReference type="InterPro" id="IPR006379">
    <property type="entry name" value="HAD-SF_hydro_IIB"/>
</dbReference>
<dbReference type="PANTHER" id="PTHR43768">
    <property type="entry name" value="TREHALOSE 6-PHOSPHATE PHOSPHATASE"/>
    <property type="match status" value="1"/>
</dbReference>
<dbReference type="EMBL" id="JBHUIP010000003">
    <property type="protein sequence ID" value="MFD2262236.1"/>
    <property type="molecule type" value="Genomic_DNA"/>
</dbReference>
<dbReference type="NCBIfam" id="TIGR00685">
    <property type="entry name" value="T6PP"/>
    <property type="match status" value="1"/>
</dbReference>
<dbReference type="RefSeq" id="WP_379875155.1">
    <property type="nucleotide sequence ID" value="NZ_JBHUIP010000003.1"/>
</dbReference>
<dbReference type="Proteomes" id="UP001597295">
    <property type="component" value="Unassembled WGS sequence"/>
</dbReference>
<keyword evidence="3 4" id="KW-0378">Hydrolase</keyword>
<evidence type="ECO:0000313" key="5">
    <source>
        <dbReference type="EMBL" id="MFD2262236.1"/>
    </source>
</evidence>
<evidence type="ECO:0000256" key="4">
    <source>
        <dbReference type="RuleBase" id="RU361117"/>
    </source>
</evidence>
<keyword evidence="4" id="KW-0460">Magnesium</keyword>
<dbReference type="InterPro" id="IPR036412">
    <property type="entry name" value="HAD-like_sf"/>
</dbReference>
<proteinExistence type="inferred from homology"/>
<evidence type="ECO:0000256" key="1">
    <source>
        <dbReference type="ARBA" id="ARBA00005199"/>
    </source>
</evidence>
<organism evidence="5 6">
    <name type="scientific">Lacibacterium aquatile</name>
    <dbReference type="NCBI Taxonomy" id="1168082"/>
    <lineage>
        <taxon>Bacteria</taxon>
        <taxon>Pseudomonadati</taxon>
        <taxon>Pseudomonadota</taxon>
        <taxon>Alphaproteobacteria</taxon>
        <taxon>Rhodospirillales</taxon>
        <taxon>Rhodospirillaceae</taxon>
    </lineage>
</organism>
<keyword evidence="6" id="KW-1185">Reference proteome</keyword>
<dbReference type="Pfam" id="PF02358">
    <property type="entry name" value="Trehalose_PPase"/>
    <property type="match status" value="1"/>
</dbReference>
<dbReference type="GO" id="GO:0004805">
    <property type="term" value="F:trehalose-phosphatase activity"/>
    <property type="evidence" value="ECO:0007669"/>
    <property type="project" value="UniProtKB-EC"/>
</dbReference>
<dbReference type="NCBIfam" id="TIGR01484">
    <property type="entry name" value="HAD-SF-IIB"/>
    <property type="match status" value="1"/>
</dbReference>
<dbReference type="InterPro" id="IPR044651">
    <property type="entry name" value="OTSB-like"/>
</dbReference>
<comment type="caution">
    <text evidence="5">The sequence shown here is derived from an EMBL/GenBank/DDBJ whole genome shotgun (WGS) entry which is preliminary data.</text>
</comment>
<reference evidence="6" key="1">
    <citation type="journal article" date="2019" name="Int. J. Syst. Evol. Microbiol.">
        <title>The Global Catalogue of Microorganisms (GCM) 10K type strain sequencing project: providing services to taxonomists for standard genome sequencing and annotation.</title>
        <authorList>
            <consortium name="The Broad Institute Genomics Platform"/>
            <consortium name="The Broad Institute Genome Sequencing Center for Infectious Disease"/>
            <person name="Wu L."/>
            <person name="Ma J."/>
        </authorList>
    </citation>
    <scope>NUCLEOTIDE SEQUENCE [LARGE SCALE GENOMIC DNA]</scope>
    <source>
        <strain evidence="6">CGMCC 1.19062</strain>
    </source>
</reference>
<dbReference type="InterPro" id="IPR003337">
    <property type="entry name" value="Trehalose_PPase"/>
</dbReference>
<evidence type="ECO:0000256" key="2">
    <source>
        <dbReference type="ARBA" id="ARBA00008770"/>
    </source>
</evidence>
<comment type="function">
    <text evidence="4">Removes the phosphate from trehalose 6-phosphate to produce free trehalose.</text>
</comment>
<dbReference type="SUPFAM" id="SSF56784">
    <property type="entry name" value="HAD-like"/>
    <property type="match status" value="1"/>
</dbReference>